<sequence>MMAVWDAVVDVERIAQGYDDDYLGRNFRDDHLRHLTAWCSWFKIKLEHKMHMRFHDGCRNIDNQRGRWGLCVAPQICVPEKPTAHMHPIVLLNDDEKRAQRENAT</sequence>
<dbReference type="HOGENOM" id="CLU_2235815_0_0_1"/>
<dbReference type="Proteomes" id="UP000002624">
    <property type="component" value="Unassembled WGS sequence"/>
</dbReference>
<organism evidence="1 2">
    <name type="scientific">Ajellomyces capsulatus (strain H143)</name>
    <name type="common">Darling's disease fungus</name>
    <name type="synonym">Histoplasma capsulatum</name>
    <dbReference type="NCBI Taxonomy" id="544712"/>
    <lineage>
        <taxon>Eukaryota</taxon>
        <taxon>Fungi</taxon>
        <taxon>Dikarya</taxon>
        <taxon>Ascomycota</taxon>
        <taxon>Pezizomycotina</taxon>
        <taxon>Eurotiomycetes</taxon>
        <taxon>Eurotiomycetidae</taxon>
        <taxon>Onygenales</taxon>
        <taxon>Ajellomycetaceae</taxon>
        <taxon>Histoplasma</taxon>
    </lineage>
</organism>
<gene>
    <name evidence="1" type="ORF">HCDG_08148</name>
</gene>
<dbReference type="VEuPathDB" id="FungiDB:HCDG_08148"/>
<reference evidence="2" key="1">
    <citation type="submission" date="2009-05" db="EMBL/GenBank/DDBJ databases">
        <title>The genome sequence of Ajellomyces capsulatus strain H143.</title>
        <authorList>
            <person name="Champion M."/>
            <person name="Cuomo C.A."/>
            <person name="Ma L.-J."/>
            <person name="Henn M.R."/>
            <person name="Sil A."/>
            <person name="Goldman B."/>
            <person name="Young S.K."/>
            <person name="Kodira C.D."/>
            <person name="Zeng Q."/>
            <person name="Koehrsen M."/>
            <person name="Alvarado L."/>
            <person name="Berlin A.M."/>
            <person name="Borenstein D."/>
            <person name="Chen Z."/>
            <person name="Engels R."/>
            <person name="Freedman E."/>
            <person name="Gellesch M."/>
            <person name="Goldberg J."/>
            <person name="Griggs A."/>
            <person name="Gujja S."/>
            <person name="Heiman D.I."/>
            <person name="Hepburn T.A."/>
            <person name="Howarth C."/>
            <person name="Jen D."/>
            <person name="Larson L."/>
            <person name="Lewis B."/>
            <person name="Mehta T."/>
            <person name="Park D."/>
            <person name="Pearson M."/>
            <person name="Roberts A."/>
            <person name="Saif S."/>
            <person name="Shea T.D."/>
            <person name="Shenoy N."/>
            <person name="Sisk P."/>
            <person name="Stolte C."/>
            <person name="Sykes S."/>
            <person name="Walk T."/>
            <person name="White J."/>
            <person name="Yandava C."/>
            <person name="Klein B."/>
            <person name="McEwen J.G."/>
            <person name="Puccia R."/>
            <person name="Goldman G.H."/>
            <person name="Felipe M.S."/>
            <person name="Nino-Vega G."/>
            <person name="San-Blas G."/>
            <person name="Taylor J.W."/>
            <person name="Mendoza L."/>
            <person name="Galagan J.E."/>
            <person name="Nusbaum C."/>
            <person name="Birren B.W."/>
        </authorList>
    </citation>
    <scope>NUCLEOTIDE SEQUENCE [LARGE SCALE GENOMIC DNA]</scope>
    <source>
        <strain evidence="2">H143</strain>
    </source>
</reference>
<evidence type="ECO:0000313" key="2">
    <source>
        <dbReference type="Proteomes" id="UP000002624"/>
    </source>
</evidence>
<accession>C6HPL7</accession>
<evidence type="ECO:0000313" key="1">
    <source>
        <dbReference type="EMBL" id="EER37889.1"/>
    </source>
</evidence>
<dbReference type="EMBL" id="GG692433">
    <property type="protein sequence ID" value="EER37889.1"/>
    <property type="molecule type" value="Genomic_DNA"/>
</dbReference>
<protein>
    <submittedName>
        <fullName evidence="1">Uncharacterized protein</fullName>
    </submittedName>
</protein>
<name>C6HPL7_AJECH</name>
<proteinExistence type="predicted"/>
<dbReference type="AlphaFoldDB" id="C6HPL7"/>